<dbReference type="HAMAP" id="MF_01321">
    <property type="entry name" value="RNApol_bact_RpoB"/>
    <property type="match status" value="1"/>
</dbReference>
<comment type="similarity">
    <text evidence="7 8">Belongs to the RNA polymerase beta chain family.</text>
</comment>
<evidence type="ECO:0000259" key="14">
    <source>
        <dbReference type="Pfam" id="PF04563"/>
    </source>
</evidence>
<keyword evidence="4 7" id="KW-0548">Nucleotidyltransferase</keyword>
<evidence type="ECO:0000256" key="2">
    <source>
        <dbReference type="ARBA" id="ARBA00022478"/>
    </source>
</evidence>
<comment type="caution">
    <text evidence="17">The sequence shown here is derived from an EMBL/GenBank/DDBJ whole genome shotgun (WGS) entry which is preliminary data.</text>
</comment>
<feature type="domain" description="DNA-directed RNA polymerase subunit 2 hybrid-binding" evidence="11">
    <location>
        <begin position="704"/>
        <end position="1131"/>
    </location>
</feature>
<dbReference type="Proteomes" id="UP000272490">
    <property type="component" value="Unassembled WGS sequence"/>
</dbReference>
<keyword evidence="2 7" id="KW-0240">DNA-directed RNA polymerase</keyword>
<dbReference type="InterPro" id="IPR015712">
    <property type="entry name" value="DNA-dir_RNA_pol_su2"/>
</dbReference>
<dbReference type="Pfam" id="PF04563">
    <property type="entry name" value="RNA_pol_Rpb2_1"/>
    <property type="match status" value="1"/>
</dbReference>
<dbReference type="NCBIfam" id="NF001616">
    <property type="entry name" value="PRK00405.1"/>
    <property type="match status" value="1"/>
</dbReference>
<dbReference type="Gene3D" id="3.90.1100.10">
    <property type="match status" value="2"/>
</dbReference>
<dbReference type="Gene3D" id="3.90.1800.10">
    <property type="entry name" value="RNA polymerase alpha subunit dimerisation domain"/>
    <property type="match status" value="1"/>
</dbReference>
<feature type="domain" description="DNA-directed RNA polymerase beta subunit external 1" evidence="16">
    <location>
        <begin position="572"/>
        <end position="643"/>
    </location>
</feature>
<comment type="function">
    <text evidence="1 7 9">DNA-dependent RNA polymerase catalyzes the transcription of DNA into RNA using the four ribonucleoside triphosphates as substrates.</text>
</comment>
<dbReference type="RefSeq" id="WP_128673288.1">
    <property type="nucleotide sequence ID" value="NZ_RRCO01000001.1"/>
</dbReference>
<dbReference type="GO" id="GO:0003677">
    <property type="term" value="F:DNA binding"/>
    <property type="evidence" value="ECO:0007669"/>
    <property type="project" value="UniProtKB-UniRule"/>
</dbReference>
<proteinExistence type="inferred from homology"/>
<evidence type="ECO:0000313" key="17">
    <source>
        <dbReference type="EMBL" id="RRJ26928.1"/>
    </source>
</evidence>
<dbReference type="GO" id="GO:0032549">
    <property type="term" value="F:ribonucleoside binding"/>
    <property type="evidence" value="ECO:0007669"/>
    <property type="project" value="InterPro"/>
</dbReference>
<dbReference type="InterPro" id="IPR007642">
    <property type="entry name" value="RNA_pol_Rpb2_2"/>
</dbReference>
<evidence type="ECO:0000259" key="11">
    <source>
        <dbReference type="Pfam" id="PF00562"/>
    </source>
</evidence>
<dbReference type="InterPro" id="IPR007645">
    <property type="entry name" value="RNA_pol_Rpb2_3"/>
</dbReference>
<evidence type="ECO:0000259" key="16">
    <source>
        <dbReference type="Pfam" id="PF10385"/>
    </source>
</evidence>
<name>A0A3P3R1W0_9FIRM</name>
<dbReference type="CDD" id="cd00653">
    <property type="entry name" value="RNA_pol_B_RPB2"/>
    <property type="match status" value="1"/>
</dbReference>
<evidence type="ECO:0000256" key="3">
    <source>
        <dbReference type="ARBA" id="ARBA00022679"/>
    </source>
</evidence>
<dbReference type="InterPro" id="IPR007644">
    <property type="entry name" value="RNA_pol_bsu_protrusion"/>
</dbReference>
<dbReference type="Gene3D" id="3.90.1110.10">
    <property type="entry name" value="RNA polymerase Rpb2, domain 2"/>
    <property type="match status" value="1"/>
</dbReference>
<dbReference type="InterPro" id="IPR042107">
    <property type="entry name" value="DNA-dir_RNA_pol_bsu_ext_1_sf"/>
</dbReference>
<accession>A0A3P3R1W0</accession>
<feature type="domain" description="RNA polymerase Rpb2" evidence="13">
    <location>
        <begin position="144"/>
        <end position="288"/>
    </location>
</feature>
<feature type="compositionally biased region" description="Acidic residues" evidence="10">
    <location>
        <begin position="1264"/>
        <end position="1301"/>
    </location>
</feature>
<dbReference type="Pfam" id="PF04561">
    <property type="entry name" value="RNA_pol_Rpb2_2"/>
    <property type="match status" value="1"/>
</dbReference>
<dbReference type="InterPro" id="IPR007641">
    <property type="entry name" value="RNA_pol_Rpb2_7"/>
</dbReference>
<dbReference type="Pfam" id="PF00562">
    <property type="entry name" value="RNA_pol_Rpb2_6"/>
    <property type="match status" value="1"/>
</dbReference>
<dbReference type="InterPro" id="IPR007120">
    <property type="entry name" value="DNA-dir_RNAP_su2_dom"/>
</dbReference>
<feature type="domain" description="RNA polymerase Rpb2" evidence="12">
    <location>
        <begin position="1133"/>
        <end position="1207"/>
    </location>
</feature>
<dbReference type="InterPro" id="IPR010243">
    <property type="entry name" value="RNA_pol_bsu_bac"/>
</dbReference>
<dbReference type="InterPro" id="IPR019462">
    <property type="entry name" value="DNA-dir_RNA_pol_bsu_external_1"/>
</dbReference>
<dbReference type="NCBIfam" id="TIGR02013">
    <property type="entry name" value="rpoB"/>
    <property type="match status" value="1"/>
</dbReference>
<reference evidence="17 18" key="1">
    <citation type="submission" date="2018-11" db="EMBL/GenBank/DDBJ databases">
        <title>Genome sequencing of Lachnoanaerobaculum sp. KCOM 2030 (= ChDC B114).</title>
        <authorList>
            <person name="Kook J.-K."/>
            <person name="Park S.-N."/>
            <person name="Lim Y.K."/>
        </authorList>
    </citation>
    <scope>NUCLEOTIDE SEQUENCE [LARGE SCALE GENOMIC DNA]</scope>
    <source>
        <strain evidence="17 18">KCOM 2030</strain>
    </source>
</reference>
<dbReference type="EC" id="2.7.7.6" evidence="7 9"/>
<keyword evidence="5 7" id="KW-0804">Transcription</keyword>
<evidence type="ECO:0000256" key="8">
    <source>
        <dbReference type="RuleBase" id="RU000434"/>
    </source>
</evidence>
<dbReference type="InterPro" id="IPR007121">
    <property type="entry name" value="RNA_pol_bsu_CS"/>
</dbReference>
<keyword evidence="18" id="KW-1185">Reference proteome</keyword>
<comment type="catalytic activity">
    <reaction evidence="6 7 9">
        <text>RNA(n) + a ribonucleoside 5'-triphosphate = RNA(n+1) + diphosphate</text>
        <dbReference type="Rhea" id="RHEA:21248"/>
        <dbReference type="Rhea" id="RHEA-COMP:14527"/>
        <dbReference type="Rhea" id="RHEA-COMP:17342"/>
        <dbReference type="ChEBI" id="CHEBI:33019"/>
        <dbReference type="ChEBI" id="CHEBI:61557"/>
        <dbReference type="ChEBI" id="CHEBI:140395"/>
        <dbReference type="EC" id="2.7.7.6"/>
    </reaction>
</comment>
<dbReference type="Gene3D" id="2.30.150.10">
    <property type="entry name" value="DNA-directed RNA polymerase, beta subunit, external 1 domain"/>
    <property type="match status" value="1"/>
</dbReference>
<feature type="domain" description="RNA polymerase Rpb2" evidence="15">
    <location>
        <begin position="494"/>
        <end position="562"/>
    </location>
</feature>
<dbReference type="PROSITE" id="PS01166">
    <property type="entry name" value="RNA_POL_BETA"/>
    <property type="match status" value="1"/>
</dbReference>
<dbReference type="GO" id="GO:0006351">
    <property type="term" value="P:DNA-templated transcription"/>
    <property type="evidence" value="ECO:0007669"/>
    <property type="project" value="UniProtKB-UniRule"/>
</dbReference>
<evidence type="ECO:0000256" key="5">
    <source>
        <dbReference type="ARBA" id="ARBA00023163"/>
    </source>
</evidence>
<evidence type="ECO:0000256" key="1">
    <source>
        <dbReference type="ARBA" id="ARBA00004026"/>
    </source>
</evidence>
<evidence type="ECO:0000259" key="15">
    <source>
        <dbReference type="Pfam" id="PF04565"/>
    </source>
</evidence>
<feature type="domain" description="RNA polymerase beta subunit protrusion" evidence="14">
    <location>
        <begin position="30"/>
        <end position="480"/>
    </location>
</feature>
<dbReference type="PANTHER" id="PTHR20856">
    <property type="entry name" value="DNA-DIRECTED RNA POLYMERASE I SUBUNIT 2"/>
    <property type="match status" value="1"/>
</dbReference>
<feature type="region of interest" description="Disordered" evidence="10">
    <location>
        <begin position="1246"/>
        <end position="1301"/>
    </location>
</feature>
<sequence length="1301" mass="145676">MDRSKMHPITSGKSMRMSFQTQKEVLEMPNLIEIQKDSYQWFLDAGLKEVFRDIFPIEDFAGHFSLDFVNFKLARDEVKYSIEECKDRDTTYAAPLKVKIRLTNKDKDEINEHEIFLGDLPLMTDTGSFVINGAERVIVSQLVRSPGIYYTIDHDKIGKELFMCQVIPNRGAWLEYETDSNDIFYARVDRTRKVPITVLLRAFGLGTNTQIIDMFGEEPKIMASFAKDPSENYQDGLLELYKKIRPGEPLSVDSAEGLLKAMFFDARRYDLAKVGRYKFNKKLHFKNRIKGHTLARDVVDENTGEVLAQADTVVDAQTATAIQNAAIPAVWIKGAEREVKVLSNMMVDIESYVPELTDPKSIGVTEQVYYPVLQKLMEENEGEELIKAIEKNINELIPKHITKEDIFATVNYNMHIEEHIGSKDDIDHLGNRRIRAVGELLQNQYRIGLTRMERVVRERMTTQDIESITPQSLINIKPVTAAVKEFFGSSQLSQFMDQNNPLSELTHKRRLSALGPGGLSRERAGFEVRDVHYTHYGRMCPIETPEGPNIGLINSLASFARVNEYGFVEAPYRVVDKSQDPENPRVTEEVVYLTADEEDNFTVAQANEPLDAEGHFVNNNVSGRYRDETSEFKKKNIDLMDVSPRMVFSVATSMIPFLENDDANRALMGSNMQRQAVPLMITDAPVVGTGMETKAAVDSGVCVVAKNSGTVIECSSDKIVIKRDDDAVLDTYKLIKFARSNQSNSYNQKPIVFKGNHVNAGEVIADGASTYNGEIALGKNPLIGFMTWEGYNYEDAVLLSERLVEYDVYTSIHIEEYECAARETKLGPEEITRDVPGVGDDALKDLDERGIIRIGAEVRAGDILVGKVTPKGETELTAEERLLRAIFGEKAREVRDTSLKVPHGAYGVVVDAKVFTREAGDELAPGVTQNVRIYIAQKRKISVGDKMAGRHGNKGVVSRVLPVEDMPFLPNGRPLDIVLNPLGVPSRMNIGQVLEIHLSLAAKALGFNVATPVFDGANENDIMDMLEVANDYVNGDWDDFENKYKDVLDPGVVEYLGSHLENRKLWEGVPLSRDGKVRLRDGRTGEYFDSPVTIGHMHYLKLHHMVDDKIHARSTGPYSLVTQQPLGGKAQFGGQRFGEMEVWALEAYGASYTLQEILTVKSDDVTGRVKTYEAVIKGENIPDAGIPESFKVLLKELQSLGLDISVLGEDGREVELKENTEYADLSIHSIIEGESRHHGREDFKSAGYSEQEVKDGEFVSVSDDASELQDSADADYDGDIDSGDDSSYDEDSFDDTDNFEE</sequence>
<dbReference type="Pfam" id="PF04565">
    <property type="entry name" value="RNA_pol_Rpb2_3"/>
    <property type="match status" value="1"/>
</dbReference>
<dbReference type="Gene3D" id="2.40.270.10">
    <property type="entry name" value="DNA-directed RNA polymerase, subunit 2, domain 6"/>
    <property type="match status" value="2"/>
</dbReference>
<dbReference type="Pfam" id="PF10385">
    <property type="entry name" value="RNA_pol_Rpb2_45"/>
    <property type="match status" value="1"/>
</dbReference>
<evidence type="ECO:0000259" key="13">
    <source>
        <dbReference type="Pfam" id="PF04561"/>
    </source>
</evidence>
<evidence type="ECO:0000256" key="4">
    <source>
        <dbReference type="ARBA" id="ARBA00022695"/>
    </source>
</evidence>
<dbReference type="InterPro" id="IPR037033">
    <property type="entry name" value="DNA-dir_RNAP_su2_hyb_sf"/>
</dbReference>
<dbReference type="GO" id="GO:0000428">
    <property type="term" value="C:DNA-directed RNA polymerase complex"/>
    <property type="evidence" value="ECO:0007669"/>
    <property type="project" value="UniProtKB-KW"/>
</dbReference>
<dbReference type="OrthoDB" id="9803954at2"/>
<dbReference type="GO" id="GO:0003899">
    <property type="term" value="F:DNA-directed RNA polymerase activity"/>
    <property type="evidence" value="ECO:0007669"/>
    <property type="project" value="UniProtKB-UniRule"/>
</dbReference>
<dbReference type="Gene3D" id="2.40.50.100">
    <property type="match status" value="1"/>
</dbReference>
<comment type="subunit">
    <text evidence="7 9">The RNAP catalytic core consists of 2 alpha, 1 beta, 1 beta' and 1 omega subunit. When a sigma factor is associated with the core the holoenzyme is formed, which can initiate transcription.</text>
</comment>
<gene>
    <name evidence="7" type="primary">rpoB</name>
    <name evidence="17" type="ORF">EHV10_02635</name>
</gene>
<evidence type="ECO:0000259" key="12">
    <source>
        <dbReference type="Pfam" id="PF04560"/>
    </source>
</evidence>
<evidence type="ECO:0000256" key="9">
    <source>
        <dbReference type="RuleBase" id="RU363031"/>
    </source>
</evidence>
<dbReference type="FunFam" id="3.90.1800.10:FF:000001">
    <property type="entry name" value="DNA-directed RNA polymerase subunit beta"/>
    <property type="match status" value="1"/>
</dbReference>
<evidence type="ECO:0000313" key="18">
    <source>
        <dbReference type="Proteomes" id="UP000272490"/>
    </source>
</evidence>
<dbReference type="InterPro" id="IPR037034">
    <property type="entry name" value="RNA_pol_Rpb2_2_sf"/>
</dbReference>
<keyword evidence="3 7" id="KW-0808">Transferase</keyword>
<organism evidence="17 18">
    <name type="scientific">Lachnoanaerobaculum gingivalis</name>
    <dbReference type="NCBI Taxonomy" id="2490855"/>
    <lineage>
        <taxon>Bacteria</taxon>
        <taxon>Bacillati</taxon>
        <taxon>Bacillota</taxon>
        <taxon>Clostridia</taxon>
        <taxon>Lachnospirales</taxon>
        <taxon>Lachnospiraceae</taxon>
        <taxon>Lachnoanaerobaculum</taxon>
    </lineage>
</organism>
<evidence type="ECO:0000256" key="7">
    <source>
        <dbReference type="HAMAP-Rule" id="MF_01321"/>
    </source>
</evidence>
<dbReference type="EMBL" id="RRCO01000001">
    <property type="protein sequence ID" value="RRJ26928.1"/>
    <property type="molecule type" value="Genomic_DNA"/>
</dbReference>
<dbReference type="Pfam" id="PF04560">
    <property type="entry name" value="RNA_pol_Rpb2_7"/>
    <property type="match status" value="1"/>
</dbReference>
<evidence type="ECO:0000256" key="6">
    <source>
        <dbReference type="ARBA" id="ARBA00048552"/>
    </source>
</evidence>
<protein>
    <recommendedName>
        <fullName evidence="7 9">DNA-directed RNA polymerase subunit beta</fullName>
        <shortName evidence="7">RNAP subunit beta</shortName>
        <ecNumber evidence="7 9">2.7.7.6</ecNumber>
    </recommendedName>
    <alternativeName>
        <fullName evidence="7">RNA polymerase subunit beta</fullName>
    </alternativeName>
    <alternativeName>
        <fullName evidence="7">Transcriptase subunit beta</fullName>
    </alternativeName>
</protein>
<dbReference type="SUPFAM" id="SSF64484">
    <property type="entry name" value="beta and beta-prime subunits of DNA dependent RNA-polymerase"/>
    <property type="match status" value="1"/>
</dbReference>
<evidence type="ECO:0000256" key="10">
    <source>
        <dbReference type="SAM" id="MobiDB-lite"/>
    </source>
</evidence>